<evidence type="ECO:0000259" key="1">
    <source>
        <dbReference type="Pfam" id="PF13490"/>
    </source>
</evidence>
<feature type="domain" description="Putative zinc-finger" evidence="1">
    <location>
        <begin position="12"/>
        <end position="46"/>
    </location>
</feature>
<name>A0A0S8G5K5_UNCT6</name>
<organism evidence="2 3">
    <name type="scientific">candidate division TA06 bacterium SM23_40</name>
    <dbReference type="NCBI Taxonomy" id="1703774"/>
    <lineage>
        <taxon>Bacteria</taxon>
        <taxon>Bacteria division TA06</taxon>
    </lineage>
</organism>
<proteinExistence type="predicted"/>
<dbReference type="InterPro" id="IPR041916">
    <property type="entry name" value="Anti_sigma_zinc_sf"/>
</dbReference>
<accession>A0A0S8G5K5</accession>
<protein>
    <recommendedName>
        <fullName evidence="1">Putative zinc-finger domain-containing protein</fullName>
    </recommendedName>
</protein>
<dbReference type="InterPro" id="IPR027383">
    <property type="entry name" value="Znf_put"/>
</dbReference>
<feature type="non-terminal residue" evidence="2">
    <location>
        <position position="94"/>
    </location>
</feature>
<sequence length="94" mass="10394">MMETGNGKDARCEEMLSRLIELHMGELPDEEAIVLHQHLAQCEVCQAEDRALVKLAERLGRVPEIEPSEHLAAALRARLELERARGADRGAAPA</sequence>
<dbReference type="Proteomes" id="UP000051717">
    <property type="component" value="Unassembled WGS sequence"/>
</dbReference>
<gene>
    <name evidence="2" type="ORF">AMJ82_08580</name>
</gene>
<reference evidence="2 3" key="1">
    <citation type="journal article" date="2015" name="Microbiome">
        <title>Genomic resolution of linkages in carbon, nitrogen, and sulfur cycling among widespread estuary sediment bacteria.</title>
        <authorList>
            <person name="Baker B.J."/>
            <person name="Lazar C.S."/>
            <person name="Teske A.P."/>
            <person name="Dick G.J."/>
        </authorList>
    </citation>
    <scope>NUCLEOTIDE SEQUENCE [LARGE SCALE GENOMIC DNA]</scope>
    <source>
        <strain evidence="2">SM23_40</strain>
    </source>
</reference>
<evidence type="ECO:0000313" key="2">
    <source>
        <dbReference type="EMBL" id="KPK68328.1"/>
    </source>
</evidence>
<evidence type="ECO:0000313" key="3">
    <source>
        <dbReference type="Proteomes" id="UP000051717"/>
    </source>
</evidence>
<dbReference type="Pfam" id="PF13490">
    <property type="entry name" value="zf-HC2"/>
    <property type="match status" value="1"/>
</dbReference>
<dbReference type="AlphaFoldDB" id="A0A0S8G5K5"/>
<comment type="caution">
    <text evidence="2">The sequence shown here is derived from an EMBL/GenBank/DDBJ whole genome shotgun (WGS) entry which is preliminary data.</text>
</comment>
<dbReference type="EMBL" id="LJUI01000081">
    <property type="protein sequence ID" value="KPK68328.1"/>
    <property type="molecule type" value="Genomic_DNA"/>
</dbReference>
<dbReference type="Gene3D" id="1.10.10.1320">
    <property type="entry name" value="Anti-sigma factor, zinc-finger domain"/>
    <property type="match status" value="1"/>
</dbReference>